<dbReference type="EMBL" id="SNWF01000005">
    <property type="protein sequence ID" value="TDN90260.1"/>
    <property type="molecule type" value="Genomic_DNA"/>
</dbReference>
<proteinExistence type="predicted"/>
<sequence length="75" mass="8310">MMRTLLISLLALGMFGCSETSQSQADARVSGDVPPYKGAVNDPYVIKGWTAGNKTEWDTQMRNRAQAQNEYVKVN</sequence>
<evidence type="ECO:0000313" key="1">
    <source>
        <dbReference type="EMBL" id="TDN90260.1"/>
    </source>
</evidence>
<dbReference type="RefSeq" id="WP_112992311.1">
    <property type="nucleotide sequence ID" value="NZ_PTLZ01000002.1"/>
</dbReference>
<protein>
    <recommendedName>
        <fullName evidence="3">Lipoprotein</fullName>
    </recommendedName>
</protein>
<reference evidence="1 2" key="1">
    <citation type="submission" date="2019-03" db="EMBL/GenBank/DDBJ databases">
        <title>Genomic Encyclopedia of Type Strains, Phase IV (KMG-IV): sequencing the most valuable type-strain genomes for metagenomic binning, comparative biology and taxonomic classification.</title>
        <authorList>
            <person name="Goeker M."/>
        </authorList>
    </citation>
    <scope>NUCLEOTIDE SEQUENCE [LARGE SCALE GENOMIC DNA]</scope>
    <source>
        <strain evidence="1 2">DSM 18555</strain>
    </source>
</reference>
<dbReference type="OrthoDB" id="8662382at2"/>
<comment type="caution">
    <text evidence="1">The sequence shown here is derived from an EMBL/GenBank/DDBJ whole genome shotgun (WGS) entry which is preliminary data.</text>
</comment>
<keyword evidence="2" id="KW-1185">Reference proteome</keyword>
<accession>A0A4R6G8B9</accession>
<gene>
    <name evidence="1" type="ORF">EV677_2336</name>
</gene>
<organism evidence="1 2">
    <name type="scientific">Herminiimonas fonticola</name>
    <dbReference type="NCBI Taxonomy" id="303380"/>
    <lineage>
        <taxon>Bacteria</taxon>
        <taxon>Pseudomonadati</taxon>
        <taxon>Pseudomonadota</taxon>
        <taxon>Betaproteobacteria</taxon>
        <taxon>Burkholderiales</taxon>
        <taxon>Oxalobacteraceae</taxon>
        <taxon>Herminiimonas</taxon>
    </lineage>
</organism>
<name>A0A4R6G8B9_9BURK</name>
<dbReference type="PROSITE" id="PS51257">
    <property type="entry name" value="PROKAR_LIPOPROTEIN"/>
    <property type="match status" value="1"/>
</dbReference>
<evidence type="ECO:0000313" key="2">
    <source>
        <dbReference type="Proteomes" id="UP000294737"/>
    </source>
</evidence>
<dbReference type="Proteomes" id="UP000294737">
    <property type="component" value="Unassembled WGS sequence"/>
</dbReference>
<dbReference type="AlphaFoldDB" id="A0A4R6G8B9"/>
<evidence type="ECO:0008006" key="3">
    <source>
        <dbReference type="Google" id="ProtNLM"/>
    </source>
</evidence>